<dbReference type="PANTHER" id="PTHR30313">
    <property type="entry name" value="DNA PRIMASE"/>
    <property type="match status" value="1"/>
</dbReference>
<dbReference type="InterPro" id="IPR036977">
    <property type="entry name" value="DNA_primase_Znf_CHC2"/>
</dbReference>
<evidence type="ECO:0000313" key="5">
    <source>
        <dbReference type="EMBL" id="WAR44037.1"/>
    </source>
</evidence>
<evidence type="ECO:0000256" key="3">
    <source>
        <dbReference type="ARBA" id="ARBA00022833"/>
    </source>
</evidence>
<evidence type="ECO:0000313" key="6">
    <source>
        <dbReference type="Proteomes" id="UP001162780"/>
    </source>
</evidence>
<dbReference type="RefSeq" id="WP_269021870.1">
    <property type="nucleotide sequence ID" value="NZ_CP113517.1"/>
</dbReference>
<dbReference type="EMBL" id="CP113517">
    <property type="protein sequence ID" value="WAR44037.1"/>
    <property type="molecule type" value="Genomic_DNA"/>
</dbReference>
<evidence type="ECO:0000256" key="2">
    <source>
        <dbReference type="ARBA" id="ARBA00022771"/>
    </source>
</evidence>
<dbReference type="Pfam" id="PF01807">
    <property type="entry name" value="Zn_ribbon_DnaG"/>
    <property type="match status" value="1"/>
</dbReference>
<keyword evidence="3" id="KW-0862">Zinc</keyword>
<gene>
    <name evidence="5" type="ORF">NM686_016915</name>
</gene>
<name>A0ABY7GFJ0_9GAMM</name>
<feature type="domain" description="Zinc finger CHC2-type" evidence="4">
    <location>
        <begin position="186"/>
        <end position="240"/>
    </location>
</feature>
<reference evidence="5" key="1">
    <citation type="submission" date="2022-11" db="EMBL/GenBank/DDBJ databases">
        <title>Methylomonas rapida sp. nov., Carotenoid-Producing Obligate Methanotrophs with High Growth Characteristics and Biotechnological Potential.</title>
        <authorList>
            <person name="Tikhonova E.N."/>
            <person name="Suleimanov R.Z."/>
            <person name="Miroshnikov K."/>
            <person name="Oshkin I.Y."/>
            <person name="Belova S.E."/>
            <person name="Danilova O.V."/>
            <person name="Ashikhmin A."/>
            <person name="Konopkin A."/>
            <person name="But S.Y."/>
            <person name="Khmelenina V.N."/>
            <person name="Kuznetsov N."/>
            <person name="Pimenov N.V."/>
            <person name="Dedysh S.N."/>
        </authorList>
    </citation>
    <scope>NUCLEOTIDE SEQUENCE</scope>
    <source>
        <strain evidence="5">MP1</strain>
    </source>
</reference>
<evidence type="ECO:0000259" key="4">
    <source>
        <dbReference type="SMART" id="SM00400"/>
    </source>
</evidence>
<keyword evidence="1" id="KW-0479">Metal-binding</keyword>
<sequence>MTPNNQTETATANATAHQPEAMQAAWLYSTVQQFNQKYPAFPVGTLRHQIFNEETNGLKKSGAIVRNGRRVLINEPKYFEWLEAQNAKGLRNEARFIKIFSTTTHHKKLQIMRRTYRPRGIDRARALPRLRLFRQSRQNCRSLPKEGGRAMPIKSETVKRAISPADYYRVALPEIPLKRIGWNDGGLCPFHTDNERGSFRVNTQTGGFKCFACGAAGGDVIAFEQKRHGLTFPQALEKLAKEWGLE</sequence>
<accession>A0ABY7GFJ0</accession>
<dbReference type="SUPFAM" id="SSF57783">
    <property type="entry name" value="Zinc beta-ribbon"/>
    <property type="match status" value="1"/>
</dbReference>
<keyword evidence="2" id="KW-0863">Zinc-finger</keyword>
<protein>
    <submittedName>
        <fullName evidence="5">CHC2 zinc finger domain-containing protein</fullName>
    </submittedName>
</protein>
<dbReference type="InterPro" id="IPR050219">
    <property type="entry name" value="DnaG_primase"/>
</dbReference>
<keyword evidence="6" id="KW-1185">Reference proteome</keyword>
<dbReference type="InterPro" id="IPR002694">
    <property type="entry name" value="Znf_CHC2"/>
</dbReference>
<dbReference type="PANTHER" id="PTHR30313:SF2">
    <property type="entry name" value="DNA PRIMASE"/>
    <property type="match status" value="1"/>
</dbReference>
<dbReference type="Proteomes" id="UP001162780">
    <property type="component" value="Chromosome"/>
</dbReference>
<dbReference type="SMART" id="SM00400">
    <property type="entry name" value="ZnF_CHCC"/>
    <property type="match status" value="1"/>
</dbReference>
<proteinExistence type="predicted"/>
<evidence type="ECO:0000256" key="1">
    <source>
        <dbReference type="ARBA" id="ARBA00022723"/>
    </source>
</evidence>
<dbReference type="Gene3D" id="3.90.580.10">
    <property type="entry name" value="Zinc finger, CHC2-type domain"/>
    <property type="match status" value="1"/>
</dbReference>
<organism evidence="5 6">
    <name type="scientific">Methylomonas rapida</name>
    <dbReference type="NCBI Taxonomy" id="2963939"/>
    <lineage>
        <taxon>Bacteria</taxon>
        <taxon>Pseudomonadati</taxon>
        <taxon>Pseudomonadota</taxon>
        <taxon>Gammaproteobacteria</taxon>
        <taxon>Methylococcales</taxon>
        <taxon>Methylococcaceae</taxon>
        <taxon>Methylomonas</taxon>
    </lineage>
</organism>